<name>A0A2P2K1T3_RHIMU</name>
<dbReference type="AlphaFoldDB" id="A0A2P2K1T3"/>
<accession>A0A2P2K1T3</accession>
<proteinExistence type="predicted"/>
<evidence type="ECO:0000313" key="1">
    <source>
        <dbReference type="EMBL" id="MBW99660.1"/>
    </source>
</evidence>
<organism evidence="1">
    <name type="scientific">Rhizophora mucronata</name>
    <name type="common">Asiatic mangrove</name>
    <dbReference type="NCBI Taxonomy" id="61149"/>
    <lineage>
        <taxon>Eukaryota</taxon>
        <taxon>Viridiplantae</taxon>
        <taxon>Streptophyta</taxon>
        <taxon>Embryophyta</taxon>
        <taxon>Tracheophyta</taxon>
        <taxon>Spermatophyta</taxon>
        <taxon>Magnoliopsida</taxon>
        <taxon>eudicotyledons</taxon>
        <taxon>Gunneridae</taxon>
        <taxon>Pentapetalae</taxon>
        <taxon>rosids</taxon>
        <taxon>fabids</taxon>
        <taxon>Malpighiales</taxon>
        <taxon>Rhizophoraceae</taxon>
        <taxon>Rhizophora</taxon>
    </lineage>
</organism>
<reference evidence="1" key="1">
    <citation type="submission" date="2018-02" db="EMBL/GenBank/DDBJ databases">
        <title>Rhizophora mucronata_Transcriptome.</title>
        <authorList>
            <person name="Meera S.P."/>
            <person name="Sreeshan A."/>
            <person name="Augustine A."/>
        </authorList>
    </citation>
    <scope>NUCLEOTIDE SEQUENCE</scope>
    <source>
        <tissue evidence="1">Leaf</tissue>
    </source>
</reference>
<sequence>MMLSFKLCPFTLLKHFVCLRLLSLCVG</sequence>
<protein>
    <submittedName>
        <fullName evidence="1">Uncharacterized protein</fullName>
    </submittedName>
</protein>
<dbReference type="EMBL" id="GGEC01019177">
    <property type="protein sequence ID" value="MBW99660.1"/>
    <property type="molecule type" value="Transcribed_RNA"/>
</dbReference>